<dbReference type="EC" id="2.3.1.-" evidence="2"/>
<dbReference type="SUPFAM" id="SSF55729">
    <property type="entry name" value="Acyl-CoA N-acyltransferases (Nat)"/>
    <property type="match status" value="1"/>
</dbReference>
<proteinExistence type="predicted"/>
<accession>A0ABT1X5E5</accession>
<keyword evidence="3" id="KW-1185">Reference proteome</keyword>
<organism evidence="2 3">
    <name type="scientific">Roseomonas populi</name>
    <dbReference type="NCBI Taxonomy" id="3121582"/>
    <lineage>
        <taxon>Bacteria</taxon>
        <taxon>Pseudomonadati</taxon>
        <taxon>Pseudomonadota</taxon>
        <taxon>Alphaproteobacteria</taxon>
        <taxon>Acetobacterales</taxon>
        <taxon>Roseomonadaceae</taxon>
        <taxon>Roseomonas</taxon>
    </lineage>
</organism>
<feature type="domain" description="BioF2-like acetyltransferase" evidence="1">
    <location>
        <begin position="166"/>
        <end position="311"/>
    </location>
</feature>
<comment type="caution">
    <text evidence="2">The sequence shown here is derived from an EMBL/GenBank/DDBJ whole genome shotgun (WGS) entry which is preliminary data.</text>
</comment>
<protein>
    <submittedName>
        <fullName evidence="2">GNAT family N-acetyltransferase</fullName>
        <ecNumber evidence="2">2.3.1.-</ecNumber>
    </submittedName>
</protein>
<dbReference type="GO" id="GO:0016746">
    <property type="term" value="F:acyltransferase activity"/>
    <property type="evidence" value="ECO:0007669"/>
    <property type="project" value="UniProtKB-KW"/>
</dbReference>
<keyword evidence="2" id="KW-0808">Transferase</keyword>
<gene>
    <name evidence="2" type="ORF">NRP21_14845</name>
</gene>
<dbReference type="EMBL" id="JANJOU010000011">
    <property type="protein sequence ID" value="MCR0983331.1"/>
    <property type="molecule type" value="Genomic_DNA"/>
</dbReference>
<evidence type="ECO:0000313" key="2">
    <source>
        <dbReference type="EMBL" id="MCR0983331.1"/>
    </source>
</evidence>
<keyword evidence="2" id="KW-0012">Acyltransferase</keyword>
<sequence>MRRDLITTNEAIPALREDWEALWRRAGARPFQAHAWLLPWWSVFGTPHPRVATLRDAHGTLRALLPLYRLEENGTAKLLPMGVGITDYTDALLDPEAPPDAITQLLATALANESAPCDLPDLPPDAALLAADPPPGWRAETWGGEPCPVLTLPDSIEALRGPVPSNTLRKLRMSRHRADRAGGWSATTAKPDEVPSLWEKLVALHGSRWTRKGEEGGVLADPAVLAFHRAALPELQAAGTLRLHALRIGGEIAAIFHTLAGPGRLHLYIGGFDEARAFESPGTLLLGHLIECAVAEGLREIHFLRGAEPYKYGWGAQDRVNTGRRLTRA</sequence>
<reference evidence="2 3" key="1">
    <citation type="submission" date="2022-06" db="EMBL/GenBank/DDBJ databases">
        <title>Roseomonas CN29.</title>
        <authorList>
            <person name="Cheng Y."/>
            <person name="He X."/>
        </authorList>
    </citation>
    <scope>NUCLEOTIDE SEQUENCE [LARGE SCALE GENOMIC DNA]</scope>
    <source>
        <strain evidence="2 3">CN29</strain>
    </source>
</reference>
<dbReference type="Gene3D" id="3.40.630.30">
    <property type="match status" value="1"/>
</dbReference>
<name>A0ABT1X5E5_9PROT</name>
<evidence type="ECO:0000259" key="1">
    <source>
        <dbReference type="Pfam" id="PF13480"/>
    </source>
</evidence>
<dbReference type="Pfam" id="PF13480">
    <property type="entry name" value="Acetyltransf_6"/>
    <property type="match status" value="1"/>
</dbReference>
<dbReference type="Proteomes" id="UP001524642">
    <property type="component" value="Unassembled WGS sequence"/>
</dbReference>
<dbReference type="RefSeq" id="WP_257716996.1">
    <property type="nucleotide sequence ID" value="NZ_JANJOU010000011.1"/>
</dbReference>
<dbReference type="InterPro" id="IPR016181">
    <property type="entry name" value="Acyl_CoA_acyltransferase"/>
</dbReference>
<evidence type="ECO:0000313" key="3">
    <source>
        <dbReference type="Proteomes" id="UP001524642"/>
    </source>
</evidence>
<dbReference type="InterPro" id="IPR038740">
    <property type="entry name" value="BioF2-like_GNAT_dom"/>
</dbReference>